<accession>A0AAV9K6W3</accession>
<comment type="caution">
    <text evidence="1">The sequence shown here is derived from an EMBL/GenBank/DDBJ whole genome shotgun (WGS) entry which is preliminary data.</text>
</comment>
<keyword evidence="2" id="KW-1185">Reference proteome</keyword>
<evidence type="ECO:0000313" key="2">
    <source>
        <dbReference type="Proteomes" id="UP001311915"/>
    </source>
</evidence>
<organism evidence="1 2">
    <name type="scientific">Solanum pinnatisectum</name>
    <name type="common">tansyleaf nightshade</name>
    <dbReference type="NCBI Taxonomy" id="50273"/>
    <lineage>
        <taxon>Eukaryota</taxon>
        <taxon>Viridiplantae</taxon>
        <taxon>Streptophyta</taxon>
        <taxon>Embryophyta</taxon>
        <taxon>Tracheophyta</taxon>
        <taxon>Spermatophyta</taxon>
        <taxon>Magnoliopsida</taxon>
        <taxon>eudicotyledons</taxon>
        <taxon>Gunneridae</taxon>
        <taxon>Pentapetalae</taxon>
        <taxon>asterids</taxon>
        <taxon>lamiids</taxon>
        <taxon>Solanales</taxon>
        <taxon>Solanaceae</taxon>
        <taxon>Solanoideae</taxon>
        <taxon>Solaneae</taxon>
        <taxon>Solanum</taxon>
    </lineage>
</organism>
<name>A0AAV9K6W3_9SOLN</name>
<dbReference type="AlphaFoldDB" id="A0AAV9K6W3"/>
<dbReference type="EMBL" id="JAWPEI010000012">
    <property type="protein sequence ID" value="KAK4709060.1"/>
    <property type="molecule type" value="Genomic_DNA"/>
</dbReference>
<gene>
    <name evidence="1" type="ORF">R3W88_029985</name>
</gene>
<protein>
    <recommendedName>
        <fullName evidence="3">Response regulatory domain-containing protein</fullName>
    </recommendedName>
</protein>
<dbReference type="Proteomes" id="UP001311915">
    <property type="component" value="Unassembled WGS sequence"/>
</dbReference>
<proteinExistence type="predicted"/>
<sequence>MDCEIIHNVDVPSAYVGLRILLVDPDTTSLSNIAAILEEHSFKGTIILCLICVGAFPPNFCWIF</sequence>
<evidence type="ECO:0008006" key="3">
    <source>
        <dbReference type="Google" id="ProtNLM"/>
    </source>
</evidence>
<evidence type="ECO:0000313" key="1">
    <source>
        <dbReference type="EMBL" id="KAK4709060.1"/>
    </source>
</evidence>
<reference evidence="1 2" key="1">
    <citation type="submission" date="2023-10" db="EMBL/GenBank/DDBJ databases">
        <title>Genome-Wide Identification Analysis in wild type Solanum Pinnatisectum Reveals Some Genes Defensing Phytophthora Infestans.</title>
        <authorList>
            <person name="Sun C."/>
        </authorList>
    </citation>
    <scope>NUCLEOTIDE SEQUENCE [LARGE SCALE GENOMIC DNA]</scope>
    <source>
        <strain evidence="1">LQN</strain>
        <tissue evidence="1">Leaf</tissue>
    </source>
</reference>